<accession>A0AAU8BA51</accession>
<protein>
    <submittedName>
        <fullName evidence="1">Uncharacterized protein</fullName>
    </submittedName>
</protein>
<evidence type="ECO:0000313" key="1">
    <source>
        <dbReference type="EMBL" id="XCD08426.1"/>
    </source>
</evidence>
<proteinExistence type="predicted"/>
<dbReference type="EMBL" id="PP511876">
    <property type="protein sequence ID" value="XCD08426.1"/>
    <property type="molecule type" value="Genomic_DNA"/>
</dbReference>
<name>A0AAU8BA51_9CAUD</name>
<sequence length="112" mass="12370">MYGAKIVHICTKPTNTVAAATSSSITAALSPITVHDTITASDTIRDTVPIIKYKTKYKVRRATCTHVDTIVSNDTLSARRVRKETPSDTIPARAKWYILHGTIKPIEMSETR</sequence>
<organism evidence="1">
    <name type="scientific">Dulem virus 42</name>
    <dbReference type="NCBI Taxonomy" id="3145760"/>
    <lineage>
        <taxon>Viruses</taxon>
        <taxon>Duplodnaviria</taxon>
        <taxon>Heunggongvirae</taxon>
        <taxon>Uroviricota</taxon>
        <taxon>Caudoviricetes</taxon>
    </lineage>
</organism>
<reference evidence="1" key="1">
    <citation type="submission" date="2024-03" db="EMBL/GenBank/DDBJ databases">
        <title>Diverse circular DNA viruses in blood, oral, and fecal samples of captive lemurs.</title>
        <authorList>
            <person name="Paietta E.N."/>
            <person name="Kraberger S."/>
            <person name="Lund M.C."/>
            <person name="Custer J.M."/>
            <person name="Vargas K.M."/>
            <person name="Ehmke E.E."/>
            <person name="Yoder A.D."/>
            <person name="Varsani A."/>
        </authorList>
    </citation>
    <scope>NUCLEOTIDE SEQUENCE</scope>
    <source>
        <strain evidence="1">Duke_30FF_63</strain>
    </source>
</reference>